<comment type="caution">
    <text evidence="2">The sequence shown here is derived from an EMBL/GenBank/DDBJ whole genome shotgun (WGS) entry which is preliminary data.</text>
</comment>
<reference evidence="3" key="1">
    <citation type="submission" date="2017-01" db="EMBL/GenBank/DDBJ databases">
        <authorList>
            <person name="Wang Y."/>
            <person name="White M."/>
            <person name="Kvist S."/>
            <person name="Moncalvo J.-M."/>
        </authorList>
    </citation>
    <scope>NUCLEOTIDE SEQUENCE [LARGE SCALE GENOMIC DNA]</scope>
    <source>
        <strain evidence="3">ID-206-W2</strain>
    </source>
</reference>
<protein>
    <submittedName>
        <fullName evidence="2">Uncharacterized protein</fullName>
    </submittedName>
</protein>
<keyword evidence="3" id="KW-1185">Reference proteome</keyword>
<evidence type="ECO:0000313" key="2">
    <source>
        <dbReference type="EMBL" id="OMJ16927.1"/>
    </source>
</evidence>
<feature type="compositionally biased region" description="Polar residues" evidence="1">
    <location>
        <begin position="15"/>
        <end position="27"/>
    </location>
</feature>
<dbReference type="EMBL" id="LSSM01003739">
    <property type="protein sequence ID" value="OMJ16927.1"/>
    <property type="molecule type" value="Genomic_DNA"/>
</dbReference>
<organism evidence="2 3">
    <name type="scientific">Smittium culicis</name>
    <dbReference type="NCBI Taxonomy" id="133412"/>
    <lineage>
        <taxon>Eukaryota</taxon>
        <taxon>Fungi</taxon>
        <taxon>Fungi incertae sedis</taxon>
        <taxon>Zoopagomycota</taxon>
        <taxon>Kickxellomycotina</taxon>
        <taxon>Harpellomycetes</taxon>
        <taxon>Harpellales</taxon>
        <taxon>Legeriomycetaceae</taxon>
        <taxon>Smittium</taxon>
    </lineage>
</organism>
<accession>A0A1R1XQJ5</accession>
<name>A0A1R1XQJ5_9FUNG</name>
<feature type="compositionally biased region" description="Polar residues" evidence="1">
    <location>
        <begin position="41"/>
        <end position="74"/>
    </location>
</feature>
<sequence>MPQVSQLDLKKRSISETNGFYQENTPDFTKKIRAPPKKSPLSVSSIIDTPENNSALKIPSTQNSLPRQNKNNSTVEFSNRKSIFASSLILYLPSHSSTP</sequence>
<feature type="region of interest" description="Disordered" evidence="1">
    <location>
        <begin position="15"/>
        <end position="74"/>
    </location>
</feature>
<dbReference type="Proteomes" id="UP000187429">
    <property type="component" value="Unassembled WGS sequence"/>
</dbReference>
<gene>
    <name evidence="2" type="ORF">AYI69_g7637</name>
</gene>
<evidence type="ECO:0000256" key="1">
    <source>
        <dbReference type="SAM" id="MobiDB-lite"/>
    </source>
</evidence>
<proteinExistence type="predicted"/>
<evidence type="ECO:0000313" key="3">
    <source>
        <dbReference type="Proteomes" id="UP000187429"/>
    </source>
</evidence>
<dbReference type="AlphaFoldDB" id="A0A1R1XQJ5"/>
<dbReference type="OrthoDB" id="10315847at2759"/>